<keyword evidence="2" id="KW-1185">Reference proteome</keyword>
<comment type="caution">
    <text evidence="1">The sequence shown here is derived from an EMBL/GenBank/DDBJ whole genome shotgun (WGS) entry which is preliminary data.</text>
</comment>
<protein>
    <submittedName>
        <fullName evidence="1">Uncharacterized protein</fullName>
    </submittedName>
</protein>
<reference evidence="2" key="1">
    <citation type="journal article" date="2019" name="Int. J. Syst. Evol. Microbiol.">
        <title>The Global Catalogue of Microorganisms (GCM) 10K type strain sequencing project: providing services to taxonomists for standard genome sequencing and annotation.</title>
        <authorList>
            <consortium name="The Broad Institute Genomics Platform"/>
            <consortium name="The Broad Institute Genome Sequencing Center for Infectious Disease"/>
            <person name="Wu L."/>
            <person name="Ma J."/>
        </authorList>
    </citation>
    <scope>NUCLEOTIDE SEQUENCE [LARGE SCALE GENOMIC DNA]</scope>
    <source>
        <strain evidence="2">JCM 17688</strain>
    </source>
</reference>
<dbReference type="EMBL" id="BAABFR010000026">
    <property type="protein sequence ID" value="GAA4391554.1"/>
    <property type="molecule type" value="Genomic_DNA"/>
</dbReference>
<organism evidence="1 2">
    <name type="scientific">Tsukamurella soli</name>
    <dbReference type="NCBI Taxonomy" id="644556"/>
    <lineage>
        <taxon>Bacteria</taxon>
        <taxon>Bacillati</taxon>
        <taxon>Actinomycetota</taxon>
        <taxon>Actinomycetes</taxon>
        <taxon>Mycobacteriales</taxon>
        <taxon>Tsukamurellaceae</taxon>
        <taxon>Tsukamurella</taxon>
    </lineage>
</organism>
<name>A0ABP8JIU7_9ACTN</name>
<evidence type="ECO:0000313" key="1">
    <source>
        <dbReference type="EMBL" id="GAA4391554.1"/>
    </source>
</evidence>
<proteinExistence type="predicted"/>
<accession>A0ABP8JIU7</accession>
<gene>
    <name evidence="1" type="ORF">GCM10023147_20550</name>
</gene>
<evidence type="ECO:0000313" key="2">
    <source>
        <dbReference type="Proteomes" id="UP001500635"/>
    </source>
</evidence>
<dbReference type="RefSeq" id="WP_344994733.1">
    <property type="nucleotide sequence ID" value="NZ_BAABFR010000026.1"/>
</dbReference>
<sequence>MATEQMRAIVVNLPEPEMDRLLKIAKAQGLTAHAYATKVVRAAVGR</sequence>
<dbReference type="Proteomes" id="UP001500635">
    <property type="component" value="Unassembled WGS sequence"/>
</dbReference>